<keyword evidence="3" id="KW-1185">Reference proteome</keyword>
<dbReference type="Pfam" id="PF11659">
    <property type="entry name" value="DUF3261"/>
    <property type="match status" value="1"/>
</dbReference>
<sequence length="184" mass="20889">MQKWLSLVFFMGLMGCSVTLPAGQVTLSPGVNWPLQVLTQNNTFADTQVLVTGQFAQQSHQMLVTTEVNHNKFVMVGVSLQGVPLFELTQSATGEISTKRYIPIPMKAEYVLADMQVIHLPLNDVQSQLVGARLVEEIENGDRYRRIYHQDTLVIEVRYTEQLIHFSHKTRGYQLSIKNLRQNS</sequence>
<feature type="signal peptide" evidence="1">
    <location>
        <begin position="1"/>
        <end position="22"/>
    </location>
</feature>
<name>A0A919BM88_9GAMM</name>
<evidence type="ECO:0000313" key="2">
    <source>
        <dbReference type="EMBL" id="GHF97107.1"/>
    </source>
</evidence>
<evidence type="ECO:0008006" key="4">
    <source>
        <dbReference type="Google" id="ProtNLM"/>
    </source>
</evidence>
<gene>
    <name evidence="2" type="ORF">GCM10017161_26530</name>
</gene>
<dbReference type="RefSeq" id="WP_189771465.1">
    <property type="nucleotide sequence ID" value="NZ_BNCK01000006.1"/>
</dbReference>
<reference evidence="2" key="2">
    <citation type="submission" date="2020-09" db="EMBL/GenBank/DDBJ databases">
        <authorList>
            <person name="Sun Q."/>
            <person name="Kim S."/>
        </authorList>
    </citation>
    <scope>NUCLEOTIDE SEQUENCE</scope>
    <source>
        <strain evidence="2">KCTC 42731</strain>
    </source>
</reference>
<dbReference type="EMBL" id="BNCK01000006">
    <property type="protein sequence ID" value="GHF97107.1"/>
    <property type="molecule type" value="Genomic_DNA"/>
</dbReference>
<keyword evidence="1" id="KW-0732">Signal</keyword>
<reference evidence="2" key="1">
    <citation type="journal article" date="2014" name="Int. J. Syst. Evol. Microbiol.">
        <title>Complete genome sequence of Corynebacterium casei LMG S-19264T (=DSM 44701T), isolated from a smear-ripened cheese.</title>
        <authorList>
            <consortium name="US DOE Joint Genome Institute (JGI-PGF)"/>
            <person name="Walter F."/>
            <person name="Albersmeier A."/>
            <person name="Kalinowski J."/>
            <person name="Ruckert C."/>
        </authorList>
    </citation>
    <scope>NUCLEOTIDE SEQUENCE</scope>
    <source>
        <strain evidence="2">KCTC 42731</strain>
    </source>
</reference>
<dbReference type="Proteomes" id="UP000623842">
    <property type="component" value="Unassembled WGS sequence"/>
</dbReference>
<dbReference type="InterPro" id="IPR021675">
    <property type="entry name" value="DUF3261"/>
</dbReference>
<feature type="chain" id="PRO_5037908674" description="DUF3261 domain-containing protein" evidence="1">
    <location>
        <begin position="23"/>
        <end position="184"/>
    </location>
</feature>
<evidence type="ECO:0000256" key="1">
    <source>
        <dbReference type="SAM" id="SignalP"/>
    </source>
</evidence>
<proteinExistence type="predicted"/>
<protein>
    <recommendedName>
        <fullName evidence="4">DUF3261 domain-containing protein</fullName>
    </recommendedName>
</protein>
<dbReference type="AlphaFoldDB" id="A0A919BM88"/>
<dbReference type="PROSITE" id="PS51257">
    <property type="entry name" value="PROKAR_LIPOPROTEIN"/>
    <property type="match status" value="1"/>
</dbReference>
<organism evidence="2 3">
    <name type="scientific">Thalassotalea marina</name>
    <dbReference type="NCBI Taxonomy" id="1673741"/>
    <lineage>
        <taxon>Bacteria</taxon>
        <taxon>Pseudomonadati</taxon>
        <taxon>Pseudomonadota</taxon>
        <taxon>Gammaproteobacteria</taxon>
        <taxon>Alteromonadales</taxon>
        <taxon>Colwelliaceae</taxon>
        <taxon>Thalassotalea</taxon>
    </lineage>
</organism>
<evidence type="ECO:0000313" key="3">
    <source>
        <dbReference type="Proteomes" id="UP000623842"/>
    </source>
</evidence>
<comment type="caution">
    <text evidence="2">The sequence shown here is derived from an EMBL/GenBank/DDBJ whole genome shotgun (WGS) entry which is preliminary data.</text>
</comment>
<accession>A0A919BM88</accession>